<evidence type="ECO:0000313" key="1">
    <source>
        <dbReference type="EMBL" id="KAI8024935.1"/>
    </source>
</evidence>
<gene>
    <name evidence="1" type="ORF">LOK49_LG02G01483</name>
</gene>
<dbReference type="EMBL" id="CM045760">
    <property type="protein sequence ID" value="KAI8024935.1"/>
    <property type="molecule type" value="Genomic_DNA"/>
</dbReference>
<evidence type="ECO:0000313" key="2">
    <source>
        <dbReference type="Proteomes" id="UP001060215"/>
    </source>
</evidence>
<comment type="caution">
    <text evidence="1">The sequence shown here is derived from an EMBL/GenBank/DDBJ whole genome shotgun (WGS) entry which is preliminary data.</text>
</comment>
<reference evidence="1 2" key="1">
    <citation type="journal article" date="2022" name="Plant J.">
        <title>Chromosome-level genome of Camellia lanceoleosa provides a valuable resource for understanding genome evolution and self-incompatibility.</title>
        <authorList>
            <person name="Gong W."/>
            <person name="Xiao S."/>
            <person name="Wang L."/>
            <person name="Liao Z."/>
            <person name="Chang Y."/>
            <person name="Mo W."/>
            <person name="Hu G."/>
            <person name="Li W."/>
            <person name="Zhao G."/>
            <person name="Zhu H."/>
            <person name="Hu X."/>
            <person name="Ji K."/>
            <person name="Xiang X."/>
            <person name="Song Q."/>
            <person name="Yuan D."/>
            <person name="Jin S."/>
            <person name="Zhang L."/>
        </authorList>
    </citation>
    <scope>NUCLEOTIDE SEQUENCE [LARGE SCALE GENOMIC DNA]</scope>
    <source>
        <strain evidence="1">SQ_2022a</strain>
    </source>
</reference>
<protein>
    <submittedName>
        <fullName evidence="1">Phototropin-1B</fullName>
    </submittedName>
</protein>
<name>A0ACC0IHK0_9ERIC</name>
<keyword evidence="2" id="KW-1185">Reference proteome</keyword>
<accession>A0ACC0IHK0</accession>
<sequence>MRSSLIDTSFAKIKEIYVDEHKLITLKSVEEFYIHSLTRKNFHYNSKIMSLDQVPITCKDAVAILFMFDLTSRCTLNSVIGWYNQARKWNQKAIPMLIGTKFDDFVQLPPDLQWTIVTQILHCRSNRCIGVPALPRDLKPENILLQSNGHVSLTDFDLSCLTSCNPQLLIPEPNEKKKHQKGQQCPIFMAKPMRVSNSFVGTEEYIAPNLIMVSDYDAREVVESLGSEGSDCGPMGLLLLSWFSISMVYSKALSCGGTVKPLDSKKASSEESVPWCTTVHFDNKRILSNGGEDLEAREKKLESKNVAVEKWWRSLLKPSKKSFIGQCQKNMKEGNIREERGG</sequence>
<organism evidence="1 2">
    <name type="scientific">Camellia lanceoleosa</name>
    <dbReference type="NCBI Taxonomy" id="1840588"/>
    <lineage>
        <taxon>Eukaryota</taxon>
        <taxon>Viridiplantae</taxon>
        <taxon>Streptophyta</taxon>
        <taxon>Embryophyta</taxon>
        <taxon>Tracheophyta</taxon>
        <taxon>Spermatophyta</taxon>
        <taxon>Magnoliopsida</taxon>
        <taxon>eudicotyledons</taxon>
        <taxon>Gunneridae</taxon>
        <taxon>Pentapetalae</taxon>
        <taxon>asterids</taxon>
        <taxon>Ericales</taxon>
        <taxon>Theaceae</taxon>
        <taxon>Camellia</taxon>
    </lineage>
</organism>
<dbReference type="Proteomes" id="UP001060215">
    <property type="component" value="Chromosome 3"/>
</dbReference>
<proteinExistence type="predicted"/>